<accession>A0ABD0JI80</accession>
<protein>
    <submittedName>
        <fullName evidence="1">Uncharacterized protein</fullName>
    </submittedName>
</protein>
<sequence>MAPRHSAASLMVSVRSQQQLRTWKEQLSSFLRGTQGIQMDESSLCNAQATFEVIKDKILVDHTIHTLLVTQKT</sequence>
<dbReference type="EMBL" id="JACVVK020000429">
    <property type="protein sequence ID" value="KAK7474657.1"/>
    <property type="molecule type" value="Genomic_DNA"/>
</dbReference>
<comment type="caution">
    <text evidence="1">The sequence shown here is derived from an EMBL/GenBank/DDBJ whole genome shotgun (WGS) entry which is preliminary data.</text>
</comment>
<keyword evidence="2" id="KW-1185">Reference proteome</keyword>
<gene>
    <name evidence="1" type="ORF">BaRGS_00034081</name>
</gene>
<evidence type="ECO:0000313" key="1">
    <source>
        <dbReference type="EMBL" id="KAK7474657.1"/>
    </source>
</evidence>
<evidence type="ECO:0000313" key="2">
    <source>
        <dbReference type="Proteomes" id="UP001519460"/>
    </source>
</evidence>
<name>A0ABD0JI80_9CAEN</name>
<reference evidence="1 2" key="1">
    <citation type="journal article" date="2023" name="Sci. Data">
        <title>Genome assembly of the Korean intertidal mud-creeper Batillaria attramentaria.</title>
        <authorList>
            <person name="Patra A.K."/>
            <person name="Ho P.T."/>
            <person name="Jun S."/>
            <person name="Lee S.J."/>
            <person name="Kim Y."/>
            <person name="Won Y.J."/>
        </authorList>
    </citation>
    <scope>NUCLEOTIDE SEQUENCE [LARGE SCALE GENOMIC DNA]</scope>
    <source>
        <strain evidence="1">Wonlab-2016</strain>
    </source>
</reference>
<organism evidence="1 2">
    <name type="scientific">Batillaria attramentaria</name>
    <dbReference type="NCBI Taxonomy" id="370345"/>
    <lineage>
        <taxon>Eukaryota</taxon>
        <taxon>Metazoa</taxon>
        <taxon>Spiralia</taxon>
        <taxon>Lophotrochozoa</taxon>
        <taxon>Mollusca</taxon>
        <taxon>Gastropoda</taxon>
        <taxon>Caenogastropoda</taxon>
        <taxon>Sorbeoconcha</taxon>
        <taxon>Cerithioidea</taxon>
        <taxon>Batillariidae</taxon>
        <taxon>Batillaria</taxon>
    </lineage>
</organism>
<proteinExistence type="predicted"/>
<dbReference type="AlphaFoldDB" id="A0ABD0JI80"/>
<dbReference type="Proteomes" id="UP001519460">
    <property type="component" value="Unassembled WGS sequence"/>
</dbReference>